<proteinExistence type="predicted"/>
<dbReference type="PANTHER" id="PTHR23501:SF154">
    <property type="entry name" value="MULTIDRUG-EFFLUX TRANSPORTER RV1634-RELATED"/>
    <property type="match status" value="1"/>
</dbReference>
<sequence>MKSRQKKQRISRNLEQWLTILSVTLISLVAFETIAVTTAMPFVVDILDGRHLYALAAGVALATQLMTTAIAGPWCDSKGPKPSLYTGIGLFVTGLTIATFAPNIEIVVIGRAIQGLGGGLMIVPLYVFVGNYVAPERQPRLFAWFSAAWVVPSLIGPFVAGFFVEHVNWRFVFGTVPLLITLIMPAMITQFRKFPALHARRPFGRHRRVIVFGALTGVAVAGIQVLSGVRGEDANIAVVAAVVVLTAAAFLCVRPLLPRGTLTGQPGLPATVLLRGILNGSYVAVEIFLPLILKEVHGWSPTQAGLVMTSGSITWALGSWIQGKLTNPQHRALIPILGIGGQLAGTALTIVSAFEQINPLLVLLGWLIAGLGVGLIYPALAVHALGITPPQQHGMTSSALSLSDTMGSALLVAWAGVVYSIALPLGHHAFAIVISGVCVIIAIGLAVSKRVRDVTPASLTNGGLDA</sequence>
<accession>A0A448PCD5</accession>
<dbReference type="PANTHER" id="PTHR23501">
    <property type="entry name" value="MAJOR FACILITATOR SUPERFAMILY"/>
    <property type="match status" value="1"/>
</dbReference>
<dbReference type="OrthoDB" id="9778875at2"/>
<evidence type="ECO:0000256" key="4">
    <source>
        <dbReference type="ARBA" id="ARBA00023136"/>
    </source>
</evidence>
<keyword evidence="2 5" id="KW-0812">Transmembrane</keyword>
<feature type="transmembrane region" description="Helical" evidence="5">
    <location>
        <begin position="20"/>
        <end position="40"/>
    </location>
</feature>
<evidence type="ECO:0000313" key="7">
    <source>
        <dbReference type="EMBL" id="VEI12467.1"/>
    </source>
</evidence>
<gene>
    <name evidence="7" type="ORF">NCTC13354_00146</name>
</gene>
<dbReference type="InterPro" id="IPR036259">
    <property type="entry name" value="MFS_trans_sf"/>
</dbReference>
<keyword evidence="4 5" id="KW-0472">Membrane</keyword>
<keyword evidence="8" id="KW-1185">Reference proteome</keyword>
<dbReference type="Proteomes" id="UP000269542">
    <property type="component" value="Chromosome"/>
</dbReference>
<feature type="transmembrane region" description="Helical" evidence="5">
    <location>
        <begin position="360"/>
        <end position="387"/>
    </location>
</feature>
<feature type="transmembrane region" description="Helical" evidence="5">
    <location>
        <begin position="209"/>
        <end position="228"/>
    </location>
</feature>
<protein>
    <submittedName>
        <fullName evidence="7">Probable multidrug-efflux transporter Rv1634/MT1670</fullName>
    </submittedName>
</protein>
<feature type="transmembrane region" description="Helical" evidence="5">
    <location>
        <begin position="234"/>
        <end position="253"/>
    </location>
</feature>
<dbReference type="InterPro" id="IPR020846">
    <property type="entry name" value="MFS_dom"/>
</dbReference>
<feature type="transmembrane region" description="Helical" evidence="5">
    <location>
        <begin position="399"/>
        <end position="422"/>
    </location>
</feature>
<name>A0A448PCD5_9ACTO</name>
<dbReference type="EMBL" id="LR134476">
    <property type="protein sequence ID" value="VEI12467.1"/>
    <property type="molecule type" value="Genomic_DNA"/>
</dbReference>
<reference evidence="7 8" key="1">
    <citation type="submission" date="2018-12" db="EMBL/GenBank/DDBJ databases">
        <authorList>
            <consortium name="Pathogen Informatics"/>
        </authorList>
    </citation>
    <scope>NUCLEOTIDE SEQUENCE [LARGE SCALE GENOMIC DNA]</scope>
    <source>
        <strain evidence="7 8">NCTC13354</strain>
    </source>
</reference>
<organism evidence="7 8">
    <name type="scientific">Trueperella bialowiezensis</name>
    <dbReference type="NCBI Taxonomy" id="312285"/>
    <lineage>
        <taxon>Bacteria</taxon>
        <taxon>Bacillati</taxon>
        <taxon>Actinomycetota</taxon>
        <taxon>Actinomycetes</taxon>
        <taxon>Actinomycetales</taxon>
        <taxon>Actinomycetaceae</taxon>
        <taxon>Trueperella</taxon>
    </lineage>
</organism>
<dbReference type="GO" id="GO:0022857">
    <property type="term" value="F:transmembrane transporter activity"/>
    <property type="evidence" value="ECO:0007669"/>
    <property type="project" value="InterPro"/>
</dbReference>
<evidence type="ECO:0000259" key="6">
    <source>
        <dbReference type="PROSITE" id="PS50850"/>
    </source>
</evidence>
<comment type="subcellular location">
    <subcellularLocation>
        <location evidence="1">Cell membrane</location>
        <topology evidence="1">Multi-pass membrane protein</topology>
    </subcellularLocation>
</comment>
<dbReference type="SUPFAM" id="SSF103473">
    <property type="entry name" value="MFS general substrate transporter"/>
    <property type="match status" value="1"/>
</dbReference>
<feature type="transmembrane region" description="Helical" evidence="5">
    <location>
        <begin position="304"/>
        <end position="321"/>
    </location>
</feature>
<feature type="transmembrane region" description="Helical" evidence="5">
    <location>
        <begin position="52"/>
        <end position="72"/>
    </location>
</feature>
<feature type="transmembrane region" description="Helical" evidence="5">
    <location>
        <begin position="84"/>
        <end position="102"/>
    </location>
</feature>
<dbReference type="AlphaFoldDB" id="A0A448PCD5"/>
<dbReference type="Gene3D" id="1.20.1250.20">
    <property type="entry name" value="MFS general substrate transporter like domains"/>
    <property type="match status" value="2"/>
</dbReference>
<evidence type="ECO:0000256" key="3">
    <source>
        <dbReference type="ARBA" id="ARBA00022989"/>
    </source>
</evidence>
<dbReference type="Pfam" id="PF07690">
    <property type="entry name" value="MFS_1"/>
    <property type="match status" value="1"/>
</dbReference>
<evidence type="ECO:0000313" key="8">
    <source>
        <dbReference type="Proteomes" id="UP000269542"/>
    </source>
</evidence>
<feature type="transmembrane region" description="Helical" evidence="5">
    <location>
        <begin position="428"/>
        <end position="447"/>
    </location>
</feature>
<feature type="transmembrane region" description="Helical" evidence="5">
    <location>
        <begin position="273"/>
        <end position="292"/>
    </location>
</feature>
<dbReference type="RefSeq" id="WP_126415670.1">
    <property type="nucleotide sequence ID" value="NZ_LR134476.1"/>
</dbReference>
<evidence type="ECO:0000256" key="5">
    <source>
        <dbReference type="SAM" id="Phobius"/>
    </source>
</evidence>
<feature type="transmembrane region" description="Helical" evidence="5">
    <location>
        <begin position="333"/>
        <end position="354"/>
    </location>
</feature>
<evidence type="ECO:0000256" key="2">
    <source>
        <dbReference type="ARBA" id="ARBA00022692"/>
    </source>
</evidence>
<dbReference type="InterPro" id="IPR011701">
    <property type="entry name" value="MFS"/>
</dbReference>
<feature type="transmembrane region" description="Helical" evidence="5">
    <location>
        <begin position="141"/>
        <end position="163"/>
    </location>
</feature>
<feature type="transmembrane region" description="Helical" evidence="5">
    <location>
        <begin position="169"/>
        <end position="188"/>
    </location>
</feature>
<dbReference type="KEGG" id="tbw:NCTC13354_00146"/>
<feature type="domain" description="Major facilitator superfamily (MFS) profile" evidence="6">
    <location>
        <begin position="18"/>
        <end position="452"/>
    </location>
</feature>
<dbReference type="PROSITE" id="PS50850">
    <property type="entry name" value="MFS"/>
    <property type="match status" value="1"/>
</dbReference>
<dbReference type="GO" id="GO:0005886">
    <property type="term" value="C:plasma membrane"/>
    <property type="evidence" value="ECO:0007669"/>
    <property type="project" value="UniProtKB-SubCell"/>
</dbReference>
<evidence type="ECO:0000256" key="1">
    <source>
        <dbReference type="ARBA" id="ARBA00004651"/>
    </source>
</evidence>
<feature type="transmembrane region" description="Helical" evidence="5">
    <location>
        <begin position="108"/>
        <end position="129"/>
    </location>
</feature>
<keyword evidence="3 5" id="KW-1133">Transmembrane helix</keyword>